<dbReference type="SUPFAM" id="SSF55781">
    <property type="entry name" value="GAF domain-like"/>
    <property type="match status" value="1"/>
</dbReference>
<sequence length="711" mass="80497">MNQCMDRAMQDGDPSDEIMIFLSEIGEELRAARAYIFQLNEKQLYDNTYEWCAPGVASERATLQDMPRGDLGSPFARAFRENSGYYISDMAAFKETDPMLYEVFSRQELNSLVLCPFYFETDLVGFVGVDEPKDMSLALPVMQIASSHMSGLLQKSFYVEKGASADSVTNLCSVTAFRHHVAYELAEIKANPGLKLDLVHFDISNFKFFNKEHGLKAGDELLKRLAQVISQEVGSPWLVRSVADHFYALIPNSKVDQAIRNVHDAIIGDEAFGASIRAGIYPLSASDQQVSFAMDRARIAANNAVGNYRNYYCRYEEKMEADLTLANYLLSHIDEAVDKGWIKVYYQPIVDTFSSKISTYEALARWIDPKYGFLNPGEFIEVLERGHLIHKLDLHILDLVCQDLEEAMQKGETYPMVSVNLSRYDLELPDLHERINNILASHGVKSSQIRIEITESALLSNTEAVIKEHISRFHEDGYQVWLDDFGSGFSSLNNLQNFDFDLLKIDMAFLRHANEKTPTILMDVIDMAKRLGIETLSEGVETKDEYDFLHSIGCVLAQGFYFSQPLPKDKITAKRKERGLEFESLAEHAFYKKIGQINVLNALYPFSGKNDQDLAETVPVMLLLDKGGDLEPIYSNKAAQNWCQSLRLRGAGFEFDCRREFLTLVKQLGETADGEIIEENFRIKDYAGRLRLQLVAEMPGQGAYVINTNMV</sequence>
<dbReference type="Gene3D" id="3.30.70.270">
    <property type="match status" value="1"/>
</dbReference>
<dbReference type="Proteomes" id="UP001213083">
    <property type="component" value="Unassembled WGS sequence"/>
</dbReference>
<dbReference type="SMART" id="SM00267">
    <property type="entry name" value="GGDEF"/>
    <property type="match status" value="1"/>
</dbReference>
<dbReference type="SUPFAM" id="SSF55073">
    <property type="entry name" value="Nucleotide cyclase"/>
    <property type="match status" value="1"/>
</dbReference>
<dbReference type="Pfam" id="PF00563">
    <property type="entry name" value="EAL"/>
    <property type="match status" value="1"/>
</dbReference>
<dbReference type="Gene3D" id="3.20.20.450">
    <property type="entry name" value="EAL domain"/>
    <property type="match status" value="1"/>
</dbReference>
<feature type="domain" description="GGDEF" evidence="2">
    <location>
        <begin position="194"/>
        <end position="317"/>
    </location>
</feature>
<dbReference type="AlphaFoldDB" id="A0ABD4VZ37"/>
<dbReference type="CDD" id="cd01948">
    <property type="entry name" value="EAL"/>
    <property type="match status" value="1"/>
</dbReference>
<dbReference type="PANTHER" id="PTHR33121:SF79">
    <property type="entry name" value="CYCLIC DI-GMP PHOSPHODIESTERASE PDED-RELATED"/>
    <property type="match status" value="1"/>
</dbReference>
<gene>
    <name evidence="3" type="ORF">PF593_00065</name>
</gene>
<evidence type="ECO:0000259" key="2">
    <source>
        <dbReference type="PROSITE" id="PS50887"/>
    </source>
</evidence>
<dbReference type="InterPro" id="IPR029787">
    <property type="entry name" value="Nucleotide_cyclase"/>
</dbReference>
<reference evidence="3 4" key="1">
    <citation type="submission" date="2023-01" db="EMBL/GenBank/DDBJ databases">
        <title>Sequencing of the bacterial strains from artisanal fermented milk Matsoni.</title>
        <authorList>
            <person name="Rozman V."/>
            <person name="Accetto T."/>
            <person name="Bogovic Matijasic B."/>
        </authorList>
    </citation>
    <scope>NUCLEOTIDE SEQUENCE [LARGE SCALE GENOMIC DNA]</scope>
    <source>
        <strain evidence="4">lbl143</strain>
    </source>
</reference>
<dbReference type="InterPro" id="IPR029016">
    <property type="entry name" value="GAF-like_dom_sf"/>
</dbReference>
<dbReference type="InterPro" id="IPR043128">
    <property type="entry name" value="Rev_trsase/Diguanyl_cyclase"/>
</dbReference>
<proteinExistence type="predicted"/>
<dbReference type="InterPro" id="IPR000160">
    <property type="entry name" value="GGDEF_dom"/>
</dbReference>
<evidence type="ECO:0000313" key="4">
    <source>
        <dbReference type="Proteomes" id="UP001213083"/>
    </source>
</evidence>
<dbReference type="PANTHER" id="PTHR33121">
    <property type="entry name" value="CYCLIC DI-GMP PHOSPHODIESTERASE PDEF"/>
    <property type="match status" value="1"/>
</dbReference>
<dbReference type="PROSITE" id="PS50887">
    <property type="entry name" value="GGDEF"/>
    <property type="match status" value="1"/>
</dbReference>
<feature type="domain" description="EAL" evidence="1">
    <location>
        <begin position="326"/>
        <end position="579"/>
    </location>
</feature>
<dbReference type="EMBL" id="JAQIEV010000001">
    <property type="protein sequence ID" value="MDA3781578.1"/>
    <property type="molecule type" value="Genomic_DNA"/>
</dbReference>
<protein>
    <submittedName>
        <fullName evidence="3">GGDEF domain-containing phosphodiesterase</fullName>
    </submittedName>
</protein>
<name>A0ABD4VZ37_9LACO</name>
<dbReference type="SMART" id="SM00052">
    <property type="entry name" value="EAL"/>
    <property type="match status" value="1"/>
</dbReference>
<dbReference type="InterPro" id="IPR035919">
    <property type="entry name" value="EAL_sf"/>
</dbReference>
<accession>A0ABD4VZ37</accession>
<evidence type="ECO:0000313" key="3">
    <source>
        <dbReference type="EMBL" id="MDA3781578.1"/>
    </source>
</evidence>
<dbReference type="RefSeq" id="WP_013439164.1">
    <property type="nucleotide sequence ID" value="NZ_BNIF01000008.1"/>
</dbReference>
<dbReference type="InterPro" id="IPR050706">
    <property type="entry name" value="Cyclic-di-GMP_PDE-like"/>
</dbReference>
<comment type="caution">
    <text evidence="3">The sequence shown here is derived from an EMBL/GenBank/DDBJ whole genome shotgun (WGS) entry which is preliminary data.</text>
</comment>
<dbReference type="InterPro" id="IPR001633">
    <property type="entry name" value="EAL_dom"/>
</dbReference>
<dbReference type="Pfam" id="PF00990">
    <property type="entry name" value="GGDEF"/>
    <property type="match status" value="1"/>
</dbReference>
<organism evidence="3 4">
    <name type="scientific">Lactobacillus delbrueckii</name>
    <dbReference type="NCBI Taxonomy" id="1584"/>
    <lineage>
        <taxon>Bacteria</taxon>
        <taxon>Bacillati</taxon>
        <taxon>Bacillota</taxon>
        <taxon>Bacilli</taxon>
        <taxon>Lactobacillales</taxon>
        <taxon>Lactobacillaceae</taxon>
        <taxon>Lactobacillus</taxon>
    </lineage>
</organism>
<evidence type="ECO:0000259" key="1">
    <source>
        <dbReference type="PROSITE" id="PS50883"/>
    </source>
</evidence>
<dbReference type="SUPFAM" id="SSF141868">
    <property type="entry name" value="EAL domain-like"/>
    <property type="match status" value="1"/>
</dbReference>
<dbReference type="PROSITE" id="PS50883">
    <property type="entry name" value="EAL"/>
    <property type="match status" value="1"/>
</dbReference>
<dbReference type="Gene3D" id="3.30.450.40">
    <property type="match status" value="1"/>
</dbReference>